<comment type="cofactor">
    <cofactor evidence="1 5">
        <name>pyridoxal 5'-phosphate</name>
        <dbReference type="ChEBI" id="CHEBI:597326"/>
    </cofactor>
</comment>
<dbReference type="GO" id="GO:0004123">
    <property type="term" value="F:cystathionine gamma-lyase activity"/>
    <property type="evidence" value="ECO:0007669"/>
    <property type="project" value="TreeGrafter"/>
</dbReference>
<organism evidence="6 7">
    <name type="scientific">Francisella uliginis</name>
    <dbReference type="NCBI Taxonomy" id="573570"/>
    <lineage>
        <taxon>Bacteria</taxon>
        <taxon>Pseudomonadati</taxon>
        <taxon>Pseudomonadota</taxon>
        <taxon>Gammaproteobacteria</taxon>
        <taxon>Thiotrichales</taxon>
        <taxon>Francisellaceae</taxon>
        <taxon>Francisella</taxon>
    </lineage>
</organism>
<dbReference type="SUPFAM" id="SSF53383">
    <property type="entry name" value="PLP-dependent transferases"/>
    <property type="match status" value="1"/>
</dbReference>
<dbReference type="GO" id="GO:0019346">
    <property type="term" value="P:transsulfuration"/>
    <property type="evidence" value="ECO:0007669"/>
    <property type="project" value="InterPro"/>
</dbReference>
<keyword evidence="3 4" id="KW-0663">Pyridoxal phosphate</keyword>
<comment type="similarity">
    <text evidence="2 5">Belongs to the trans-sulfuration enzymes family.</text>
</comment>
<reference evidence="6 7" key="1">
    <citation type="journal article" date="2016" name="Appl. Environ. Microbiol.">
        <title>Whole genome relationships among Francisella bacteria of diverse origin define new species and provide specific regions for detection.</title>
        <authorList>
            <person name="Challacombe J.F."/>
            <person name="Petersen J.M."/>
            <person name="Gallegos-Graves V."/>
            <person name="Hodge D."/>
            <person name="Pillai S."/>
            <person name="Kuske C.R."/>
        </authorList>
    </citation>
    <scope>NUCLEOTIDE SEQUENCE [LARGE SCALE GENOMIC DNA]</scope>
    <source>
        <strain evidence="7">TX07-7310</strain>
    </source>
</reference>
<protein>
    <submittedName>
        <fullName evidence="6">Cystathionine beta-lyase</fullName>
    </submittedName>
</protein>
<dbReference type="GO" id="GO:0005737">
    <property type="term" value="C:cytoplasm"/>
    <property type="evidence" value="ECO:0007669"/>
    <property type="project" value="TreeGrafter"/>
</dbReference>
<dbReference type="EMBL" id="CP016796">
    <property type="protein sequence ID" value="API85951.1"/>
    <property type="molecule type" value="Genomic_DNA"/>
</dbReference>
<dbReference type="FunFam" id="3.90.1150.10:FF:000033">
    <property type="entry name" value="Cystathionine gamma-synthase"/>
    <property type="match status" value="1"/>
</dbReference>
<dbReference type="PIRSF" id="PIRSF001434">
    <property type="entry name" value="CGS"/>
    <property type="match status" value="1"/>
</dbReference>
<keyword evidence="7" id="KW-1185">Reference proteome</keyword>
<dbReference type="InterPro" id="IPR015422">
    <property type="entry name" value="PyrdxlP-dep_Trfase_small"/>
</dbReference>
<dbReference type="GO" id="GO:0019343">
    <property type="term" value="P:cysteine biosynthetic process via cystathionine"/>
    <property type="evidence" value="ECO:0007669"/>
    <property type="project" value="TreeGrafter"/>
</dbReference>
<proteinExistence type="inferred from homology"/>
<dbReference type="PANTHER" id="PTHR11808:SF15">
    <property type="entry name" value="CYSTATHIONINE GAMMA-LYASE"/>
    <property type="match status" value="1"/>
</dbReference>
<dbReference type="GO" id="GO:0009086">
    <property type="term" value="P:methionine biosynthetic process"/>
    <property type="evidence" value="ECO:0007669"/>
    <property type="project" value="UniProtKB-ARBA"/>
</dbReference>
<evidence type="ECO:0000256" key="5">
    <source>
        <dbReference type="RuleBase" id="RU362118"/>
    </source>
</evidence>
<accession>A0A1L4BQ28</accession>
<dbReference type="Gene3D" id="3.40.640.10">
    <property type="entry name" value="Type I PLP-dependent aspartate aminotransferase-like (Major domain)"/>
    <property type="match status" value="1"/>
</dbReference>
<dbReference type="Gene3D" id="3.90.1150.10">
    <property type="entry name" value="Aspartate Aminotransferase, domain 1"/>
    <property type="match status" value="1"/>
</dbReference>
<evidence type="ECO:0000256" key="3">
    <source>
        <dbReference type="ARBA" id="ARBA00022898"/>
    </source>
</evidence>
<dbReference type="InterPro" id="IPR000277">
    <property type="entry name" value="Cys/Met-Metab_PyrdxlP-dep_enz"/>
</dbReference>
<dbReference type="Proteomes" id="UP000184222">
    <property type="component" value="Chromosome"/>
</dbReference>
<evidence type="ECO:0000313" key="6">
    <source>
        <dbReference type="EMBL" id="API85951.1"/>
    </source>
</evidence>
<dbReference type="CDD" id="cd00614">
    <property type="entry name" value="CGS_like"/>
    <property type="match status" value="1"/>
</dbReference>
<sequence>MTIINSKIDTLAVHAGNPGDPVTGAVTTPIYTSSVYRQQSPGGEKAFEYGRVGNPTRSSYEQAVAELEGAKKGYAFSSGVAAINAVLDILGADSHIIATDALYGGTYRLFEEVKKHSSGLQATYANLSDLDNLEENLRENTRMVWVETPSNPLLRVVDLRRLSQFCKKHDLIFVVDNTFATPYNLKPISFGADIVIHSASKYISGHSDVISGVIVVKDNDELIKKLDLVHLAGGAVSSPFDSFLATRGLRTLALRVRQHNHNALTIARWLEQHELVKKVYYPGLESSPDYQLAKEQMKGFGGVLSLELNGSDSLAKAFLEKLELFAITVSAGGVESLSSIPALMSHSSIPREVRLEQGLSDGLIRLSIGIEDVEDLKSDIEQAFIKATARKDKTDEDIDYNQAV</sequence>
<keyword evidence="6" id="KW-0456">Lyase</keyword>
<evidence type="ECO:0000313" key="7">
    <source>
        <dbReference type="Proteomes" id="UP000184222"/>
    </source>
</evidence>
<dbReference type="GO" id="GO:0030170">
    <property type="term" value="F:pyridoxal phosphate binding"/>
    <property type="evidence" value="ECO:0007669"/>
    <property type="project" value="InterPro"/>
</dbReference>
<dbReference type="PANTHER" id="PTHR11808">
    <property type="entry name" value="TRANS-SULFURATION ENZYME FAMILY MEMBER"/>
    <property type="match status" value="1"/>
</dbReference>
<dbReference type="GO" id="GO:0003962">
    <property type="term" value="F:cystathionine gamma-synthase activity"/>
    <property type="evidence" value="ECO:0007669"/>
    <property type="project" value="TreeGrafter"/>
</dbReference>
<dbReference type="OrthoDB" id="9805807at2"/>
<feature type="modified residue" description="N6-(pyridoxal phosphate)lysine" evidence="4">
    <location>
        <position position="201"/>
    </location>
</feature>
<dbReference type="RefSeq" id="WP_072711153.1">
    <property type="nucleotide sequence ID" value="NZ_CP016796.1"/>
</dbReference>
<dbReference type="InterPro" id="IPR015424">
    <property type="entry name" value="PyrdxlP-dep_Trfase"/>
</dbReference>
<dbReference type="AlphaFoldDB" id="A0A1L4BQ28"/>
<evidence type="ECO:0000256" key="2">
    <source>
        <dbReference type="ARBA" id="ARBA00009077"/>
    </source>
</evidence>
<dbReference type="Pfam" id="PF01053">
    <property type="entry name" value="Cys_Met_Meta_PP"/>
    <property type="match status" value="1"/>
</dbReference>
<dbReference type="FunFam" id="3.40.640.10:FF:000009">
    <property type="entry name" value="Cystathionine gamma-synthase homolog"/>
    <property type="match status" value="1"/>
</dbReference>
<evidence type="ECO:0000256" key="1">
    <source>
        <dbReference type="ARBA" id="ARBA00001933"/>
    </source>
</evidence>
<dbReference type="KEGG" id="frx:F7310_00645"/>
<name>A0A1L4BQ28_9GAMM</name>
<evidence type="ECO:0000256" key="4">
    <source>
        <dbReference type="PIRSR" id="PIRSR001434-2"/>
    </source>
</evidence>
<dbReference type="InterPro" id="IPR015421">
    <property type="entry name" value="PyrdxlP-dep_Trfase_major"/>
</dbReference>
<gene>
    <name evidence="6" type="ORF">F7310_00645</name>
</gene>
<dbReference type="STRING" id="573570.F7310_00645"/>